<evidence type="ECO:0000313" key="1">
    <source>
        <dbReference type="EMBL" id="PAV58421.1"/>
    </source>
</evidence>
<protein>
    <submittedName>
        <fullName evidence="1">Uncharacterized protein</fullName>
    </submittedName>
</protein>
<proteinExistence type="predicted"/>
<organism evidence="1 2">
    <name type="scientific">Diploscapter pachys</name>
    <dbReference type="NCBI Taxonomy" id="2018661"/>
    <lineage>
        <taxon>Eukaryota</taxon>
        <taxon>Metazoa</taxon>
        <taxon>Ecdysozoa</taxon>
        <taxon>Nematoda</taxon>
        <taxon>Chromadorea</taxon>
        <taxon>Rhabditida</taxon>
        <taxon>Rhabditina</taxon>
        <taxon>Rhabditomorpha</taxon>
        <taxon>Rhabditoidea</taxon>
        <taxon>Rhabditidae</taxon>
        <taxon>Diploscapter</taxon>
    </lineage>
</organism>
<evidence type="ECO:0000313" key="2">
    <source>
        <dbReference type="Proteomes" id="UP000218231"/>
    </source>
</evidence>
<comment type="caution">
    <text evidence="1">The sequence shown here is derived from an EMBL/GenBank/DDBJ whole genome shotgun (WGS) entry which is preliminary data.</text>
</comment>
<name>A0A2A2J9Y0_9BILA</name>
<dbReference type="Proteomes" id="UP000218231">
    <property type="component" value="Unassembled WGS sequence"/>
</dbReference>
<accession>A0A2A2J9Y0</accession>
<dbReference type="EMBL" id="LIAE01010581">
    <property type="protein sequence ID" value="PAV58421.1"/>
    <property type="molecule type" value="Genomic_DNA"/>
</dbReference>
<dbReference type="AlphaFoldDB" id="A0A2A2J9Y0"/>
<gene>
    <name evidence="1" type="ORF">WR25_12371</name>
</gene>
<reference evidence="1 2" key="1">
    <citation type="journal article" date="2017" name="Curr. Biol.">
        <title>Genome architecture and evolution of a unichromosomal asexual nematode.</title>
        <authorList>
            <person name="Fradin H."/>
            <person name="Zegar C."/>
            <person name="Gutwein M."/>
            <person name="Lucas J."/>
            <person name="Kovtun M."/>
            <person name="Corcoran D."/>
            <person name="Baugh L.R."/>
            <person name="Kiontke K."/>
            <person name="Gunsalus K."/>
            <person name="Fitch D.H."/>
            <person name="Piano F."/>
        </authorList>
    </citation>
    <scope>NUCLEOTIDE SEQUENCE [LARGE SCALE GENOMIC DNA]</scope>
    <source>
        <strain evidence="1">PF1309</strain>
    </source>
</reference>
<sequence length="126" mass="14568">MDAKGKAEDEKESRGDCAMEMKSWKMMKRGAGLEKRRGYWEWTKKVKRQKKLECQIGNIFKWLENDDNRIQLKSTTASDGNQILLELILQIPSHPSAYTFEIIKGEKEDAPFILSKVIDNVDGITF</sequence>
<keyword evidence="2" id="KW-1185">Reference proteome</keyword>
<dbReference type="OrthoDB" id="1726137at2759"/>